<keyword evidence="2" id="KW-0238">DNA-binding</keyword>
<dbReference type="STRING" id="1075417.SAMN05421823_10970"/>
<evidence type="ECO:0000256" key="2">
    <source>
        <dbReference type="ARBA" id="ARBA00023125"/>
    </source>
</evidence>
<keyword evidence="3" id="KW-0804">Transcription</keyword>
<dbReference type="InterPro" id="IPR037923">
    <property type="entry name" value="HTH-like"/>
</dbReference>
<evidence type="ECO:0000256" key="3">
    <source>
        <dbReference type="ARBA" id="ARBA00023163"/>
    </source>
</evidence>
<name>A0A1G9P456_9BACT</name>
<reference evidence="5 6" key="1">
    <citation type="submission" date="2016-10" db="EMBL/GenBank/DDBJ databases">
        <authorList>
            <person name="de Groot N.N."/>
        </authorList>
    </citation>
    <scope>NUCLEOTIDE SEQUENCE [LARGE SCALE GENOMIC DNA]</scope>
    <source>
        <strain evidence="5 6">DSM 25186</strain>
    </source>
</reference>
<evidence type="ECO:0000313" key="6">
    <source>
        <dbReference type="Proteomes" id="UP000198510"/>
    </source>
</evidence>
<dbReference type="InterPro" id="IPR014710">
    <property type="entry name" value="RmlC-like_jellyroll"/>
</dbReference>
<gene>
    <name evidence="5" type="ORF">SAMN05421823_10970</name>
</gene>
<keyword evidence="6" id="KW-1185">Reference proteome</keyword>
<dbReference type="Gene3D" id="1.10.10.60">
    <property type="entry name" value="Homeodomain-like"/>
    <property type="match status" value="2"/>
</dbReference>
<dbReference type="Pfam" id="PF12833">
    <property type="entry name" value="HTH_18"/>
    <property type="match status" value="1"/>
</dbReference>
<dbReference type="InterPro" id="IPR018060">
    <property type="entry name" value="HTH_AraC"/>
</dbReference>
<dbReference type="InterPro" id="IPR003313">
    <property type="entry name" value="AraC-bd"/>
</dbReference>
<dbReference type="SMART" id="SM00342">
    <property type="entry name" value="HTH_ARAC"/>
    <property type="match status" value="1"/>
</dbReference>
<dbReference type="EMBL" id="FNFO01000009">
    <property type="protein sequence ID" value="SDL93323.1"/>
    <property type="molecule type" value="Genomic_DNA"/>
</dbReference>
<dbReference type="GO" id="GO:0003700">
    <property type="term" value="F:DNA-binding transcription factor activity"/>
    <property type="evidence" value="ECO:0007669"/>
    <property type="project" value="InterPro"/>
</dbReference>
<dbReference type="Proteomes" id="UP000198510">
    <property type="component" value="Unassembled WGS sequence"/>
</dbReference>
<protein>
    <submittedName>
        <fullName evidence="5">AraC-like ligand binding domain-containing protein</fullName>
    </submittedName>
</protein>
<keyword evidence="1" id="KW-0805">Transcription regulation</keyword>
<evidence type="ECO:0000313" key="5">
    <source>
        <dbReference type="EMBL" id="SDL93323.1"/>
    </source>
</evidence>
<evidence type="ECO:0000259" key="4">
    <source>
        <dbReference type="PROSITE" id="PS01124"/>
    </source>
</evidence>
<proteinExistence type="predicted"/>
<dbReference type="SUPFAM" id="SSF46689">
    <property type="entry name" value="Homeodomain-like"/>
    <property type="match status" value="1"/>
</dbReference>
<dbReference type="GO" id="GO:0043565">
    <property type="term" value="F:sequence-specific DNA binding"/>
    <property type="evidence" value="ECO:0007669"/>
    <property type="project" value="InterPro"/>
</dbReference>
<organism evidence="5 6">
    <name type="scientific">Catalinimonas alkaloidigena</name>
    <dbReference type="NCBI Taxonomy" id="1075417"/>
    <lineage>
        <taxon>Bacteria</taxon>
        <taxon>Pseudomonadati</taxon>
        <taxon>Bacteroidota</taxon>
        <taxon>Cytophagia</taxon>
        <taxon>Cytophagales</taxon>
        <taxon>Catalimonadaceae</taxon>
        <taxon>Catalinimonas</taxon>
    </lineage>
</organism>
<dbReference type="Gene3D" id="2.60.120.10">
    <property type="entry name" value="Jelly Rolls"/>
    <property type="match status" value="1"/>
</dbReference>
<accession>A0A1G9P456</accession>
<sequence>MQKQPAFLYIPLPGKRFCILISRQLPETKRSQAMKIEKTVQPFEMEEETLLKWTKRPHQHNFFELVFIKEGTGSQCINDMLLPYQKDSLFLLPPYDCHSFQIQTPTTFVFIRFNALFFQEDKRQMMDYREWFKNLHYILSTYNRVPGDIMHAPSDKALIISLITNMLHERQQARPSESILRTNMVAMLNILVRNFENRFLESHHADAPEAKDLLQYIQHNLFENDKLKAEAIAETFHLAPSYVSEYFKKKVGSNLKEYILKARVNVAQSRIQHSGQSLKEIAYELGFTDASHLTKVIKKYYDEKGTVCNSWNARA</sequence>
<evidence type="ECO:0000256" key="1">
    <source>
        <dbReference type="ARBA" id="ARBA00023015"/>
    </source>
</evidence>
<dbReference type="SUPFAM" id="SSF51215">
    <property type="entry name" value="Regulatory protein AraC"/>
    <property type="match status" value="1"/>
</dbReference>
<dbReference type="PANTHER" id="PTHR43280">
    <property type="entry name" value="ARAC-FAMILY TRANSCRIPTIONAL REGULATOR"/>
    <property type="match status" value="1"/>
</dbReference>
<dbReference type="PROSITE" id="PS01124">
    <property type="entry name" value="HTH_ARAC_FAMILY_2"/>
    <property type="match status" value="1"/>
</dbReference>
<dbReference type="AlphaFoldDB" id="A0A1G9P456"/>
<dbReference type="PANTHER" id="PTHR43280:SF28">
    <property type="entry name" value="HTH-TYPE TRANSCRIPTIONAL ACTIVATOR RHAS"/>
    <property type="match status" value="1"/>
</dbReference>
<dbReference type="Pfam" id="PF02311">
    <property type="entry name" value="AraC_binding"/>
    <property type="match status" value="1"/>
</dbReference>
<feature type="domain" description="HTH araC/xylS-type" evidence="4">
    <location>
        <begin position="211"/>
        <end position="301"/>
    </location>
</feature>
<dbReference type="InterPro" id="IPR009057">
    <property type="entry name" value="Homeodomain-like_sf"/>
</dbReference>